<reference evidence="2" key="1">
    <citation type="submission" date="2020-05" db="EMBL/GenBank/DDBJ databases">
        <authorList>
            <person name="Chiriac C."/>
            <person name="Salcher M."/>
            <person name="Ghai R."/>
            <person name="Kavagutti S V."/>
        </authorList>
    </citation>
    <scope>NUCLEOTIDE SEQUENCE</scope>
</reference>
<gene>
    <name evidence="2" type="ORF">UFOPK3707_00530</name>
</gene>
<dbReference type="AlphaFoldDB" id="A0A6J7I1E1"/>
<protein>
    <submittedName>
        <fullName evidence="2">Unannotated protein</fullName>
    </submittedName>
</protein>
<dbReference type="InterPro" id="IPR025745">
    <property type="entry name" value="Mrr-like_N_dom"/>
</dbReference>
<name>A0A6J7I1E1_9ZZZZ</name>
<dbReference type="EMBL" id="CAFBMY010000064">
    <property type="protein sequence ID" value="CAB4924477.1"/>
    <property type="molecule type" value="Genomic_DNA"/>
</dbReference>
<proteinExistence type="predicted"/>
<evidence type="ECO:0000313" key="2">
    <source>
        <dbReference type="EMBL" id="CAB4924477.1"/>
    </source>
</evidence>
<evidence type="ECO:0000259" key="1">
    <source>
        <dbReference type="Pfam" id="PF14338"/>
    </source>
</evidence>
<organism evidence="2">
    <name type="scientific">freshwater metagenome</name>
    <dbReference type="NCBI Taxonomy" id="449393"/>
    <lineage>
        <taxon>unclassified sequences</taxon>
        <taxon>metagenomes</taxon>
        <taxon>ecological metagenomes</taxon>
    </lineage>
</organism>
<dbReference type="Pfam" id="PF14338">
    <property type="entry name" value="Mrr_N"/>
    <property type="match status" value="1"/>
</dbReference>
<sequence>MKSAHDLLKSTLPHRETLIQEIVRVLEDSPAPLEANQMDSIVARNLEITEEQLSLIRSGVRSEFSYSMAWARTMAKSRGLIHQPSRRVWALQAETRSHSNLSVHDEKISK</sequence>
<accession>A0A6J7I1E1</accession>
<feature type="domain" description="Restriction system protein Mrr-like N-terminal" evidence="1">
    <location>
        <begin position="17"/>
        <end position="93"/>
    </location>
</feature>